<dbReference type="Proteomes" id="UP000010798">
    <property type="component" value="Chromosome"/>
</dbReference>
<dbReference type="InterPro" id="IPR029058">
    <property type="entry name" value="AB_hydrolase_fold"/>
</dbReference>
<dbReference type="KEGG" id="saci:Sinac_3495"/>
<feature type="domain" description="AB hydrolase-1" evidence="1">
    <location>
        <begin position="42"/>
        <end position="140"/>
    </location>
</feature>
<dbReference type="GO" id="GO:0016787">
    <property type="term" value="F:hydrolase activity"/>
    <property type="evidence" value="ECO:0007669"/>
    <property type="project" value="UniProtKB-KW"/>
</dbReference>
<dbReference type="PRINTS" id="PR00111">
    <property type="entry name" value="ABHYDROLASE"/>
</dbReference>
<dbReference type="eggNOG" id="COG0412">
    <property type="taxonomic scope" value="Bacteria"/>
</dbReference>
<dbReference type="Pfam" id="PF00561">
    <property type="entry name" value="Abhydrolase_1"/>
    <property type="match status" value="1"/>
</dbReference>
<dbReference type="InterPro" id="IPR000073">
    <property type="entry name" value="AB_hydrolase_1"/>
</dbReference>
<dbReference type="STRING" id="886293.Sinac_3495"/>
<proteinExistence type="predicted"/>
<gene>
    <name evidence="2" type="ordered locus">Sinac_3495</name>
</gene>
<sequence>MMATHTEPSVPDLIPPTLPKWAEQYIDVNGMRTRFFQSGQGPPLLLIPSAFLRAPSYRGTIEGLAAHFQVTAAEMPGSGHSQRLKQPWGFAEGADWAAGLLDALNLDRALVVGHSDTGGVAALMGVRHPDRLDGLVMVDSVGGFPGATWWSLLKSRLHDGMTEESRLNLPLTPHMIANLLRHPRNCLYHAFRLAADTEPLEVASRITAPTLLAWGRRDHTFPPHCAERFQATIPDCRIIWSNASHDWLILHPREFADAVASFARELGLIPPEIPANNLSALT</sequence>
<dbReference type="OrthoDB" id="252464at2"/>
<evidence type="ECO:0000313" key="2">
    <source>
        <dbReference type="EMBL" id="AGA27751.1"/>
    </source>
</evidence>
<organism evidence="2 3">
    <name type="scientific">Singulisphaera acidiphila (strain ATCC BAA-1392 / DSM 18658 / VKM B-2454 / MOB10)</name>
    <dbReference type="NCBI Taxonomy" id="886293"/>
    <lineage>
        <taxon>Bacteria</taxon>
        <taxon>Pseudomonadati</taxon>
        <taxon>Planctomycetota</taxon>
        <taxon>Planctomycetia</taxon>
        <taxon>Isosphaerales</taxon>
        <taxon>Isosphaeraceae</taxon>
        <taxon>Singulisphaera</taxon>
    </lineage>
</organism>
<evidence type="ECO:0000259" key="1">
    <source>
        <dbReference type="Pfam" id="PF00561"/>
    </source>
</evidence>
<dbReference type="eggNOG" id="COG0596">
    <property type="taxonomic scope" value="Bacteria"/>
</dbReference>
<dbReference type="GO" id="GO:0016020">
    <property type="term" value="C:membrane"/>
    <property type="evidence" value="ECO:0007669"/>
    <property type="project" value="TreeGrafter"/>
</dbReference>
<reference evidence="2 3" key="1">
    <citation type="submission" date="2012-02" db="EMBL/GenBank/DDBJ databases">
        <title>Complete sequence of chromosome of Singulisphaera acidiphila DSM 18658.</title>
        <authorList>
            <consortium name="US DOE Joint Genome Institute (JGI-PGF)"/>
            <person name="Lucas S."/>
            <person name="Copeland A."/>
            <person name="Lapidus A."/>
            <person name="Glavina del Rio T."/>
            <person name="Dalin E."/>
            <person name="Tice H."/>
            <person name="Bruce D."/>
            <person name="Goodwin L."/>
            <person name="Pitluck S."/>
            <person name="Peters L."/>
            <person name="Ovchinnikova G."/>
            <person name="Chertkov O."/>
            <person name="Kyrpides N."/>
            <person name="Mavromatis K."/>
            <person name="Ivanova N."/>
            <person name="Brettin T."/>
            <person name="Detter J.C."/>
            <person name="Han C."/>
            <person name="Larimer F."/>
            <person name="Land M."/>
            <person name="Hauser L."/>
            <person name="Markowitz V."/>
            <person name="Cheng J.-F."/>
            <person name="Hugenholtz P."/>
            <person name="Woyke T."/>
            <person name="Wu D."/>
            <person name="Tindall B."/>
            <person name="Pomrenke H."/>
            <person name="Brambilla E."/>
            <person name="Klenk H.-P."/>
            <person name="Eisen J.A."/>
        </authorList>
    </citation>
    <scope>NUCLEOTIDE SEQUENCE [LARGE SCALE GENOMIC DNA]</scope>
    <source>
        <strain evidence="3">ATCC BAA-1392 / DSM 18658 / VKM B-2454 / MOB10</strain>
    </source>
</reference>
<dbReference type="AlphaFoldDB" id="L0DGE4"/>
<keyword evidence="3" id="KW-1185">Reference proteome</keyword>
<dbReference type="RefSeq" id="WP_015246895.1">
    <property type="nucleotide sequence ID" value="NC_019892.1"/>
</dbReference>
<dbReference type="Gene3D" id="3.40.50.1820">
    <property type="entry name" value="alpha/beta hydrolase"/>
    <property type="match status" value="1"/>
</dbReference>
<name>L0DGE4_SINAD</name>
<dbReference type="InterPro" id="IPR050266">
    <property type="entry name" value="AB_hydrolase_sf"/>
</dbReference>
<keyword evidence="2" id="KW-0012">Acyltransferase</keyword>
<accession>L0DGE4</accession>
<dbReference type="EMBL" id="CP003364">
    <property type="protein sequence ID" value="AGA27751.1"/>
    <property type="molecule type" value="Genomic_DNA"/>
</dbReference>
<dbReference type="SUPFAM" id="SSF53474">
    <property type="entry name" value="alpha/beta-Hydrolases"/>
    <property type="match status" value="1"/>
</dbReference>
<dbReference type="HOGENOM" id="CLU_020336_13_2_0"/>
<dbReference type="GO" id="GO:0016746">
    <property type="term" value="F:acyltransferase activity"/>
    <property type="evidence" value="ECO:0007669"/>
    <property type="project" value="UniProtKB-KW"/>
</dbReference>
<keyword evidence="2" id="KW-0808">Transferase</keyword>
<dbReference type="PANTHER" id="PTHR43798">
    <property type="entry name" value="MONOACYLGLYCEROL LIPASE"/>
    <property type="match status" value="1"/>
</dbReference>
<dbReference type="PANTHER" id="PTHR43798:SF33">
    <property type="entry name" value="HYDROLASE, PUTATIVE (AFU_ORTHOLOGUE AFUA_2G14860)-RELATED"/>
    <property type="match status" value="1"/>
</dbReference>
<keyword evidence="2" id="KW-0378">Hydrolase</keyword>
<evidence type="ECO:0000313" key="3">
    <source>
        <dbReference type="Proteomes" id="UP000010798"/>
    </source>
</evidence>
<protein>
    <submittedName>
        <fullName evidence="2">Putative hydrolase or acyltransferase of alpha/beta superfamily</fullName>
    </submittedName>
</protein>